<dbReference type="InterPro" id="IPR050373">
    <property type="entry name" value="Fibrinogen_C-term_domain"/>
</dbReference>
<keyword evidence="3" id="KW-1185">Reference proteome</keyword>
<dbReference type="InterPro" id="IPR002181">
    <property type="entry name" value="Fibrinogen_a/b/g_C_dom"/>
</dbReference>
<organism evidence="3 4">
    <name type="scientific">Macrostomum lignano</name>
    <dbReference type="NCBI Taxonomy" id="282301"/>
    <lineage>
        <taxon>Eukaryota</taxon>
        <taxon>Metazoa</taxon>
        <taxon>Spiralia</taxon>
        <taxon>Lophotrochozoa</taxon>
        <taxon>Platyhelminthes</taxon>
        <taxon>Rhabditophora</taxon>
        <taxon>Macrostomorpha</taxon>
        <taxon>Macrostomida</taxon>
        <taxon>Macrostomidae</taxon>
        <taxon>Macrostomum</taxon>
    </lineage>
</organism>
<dbReference type="PROSITE" id="PS51406">
    <property type="entry name" value="FIBRINOGEN_C_2"/>
    <property type="match status" value="1"/>
</dbReference>
<dbReference type="SMART" id="SM00186">
    <property type="entry name" value="FBG"/>
    <property type="match status" value="1"/>
</dbReference>
<feature type="compositionally biased region" description="Low complexity" evidence="1">
    <location>
        <begin position="136"/>
        <end position="149"/>
    </location>
</feature>
<sequence>MSFGYLRQIGGRTFWVFQQRQRGQIAFNRSWDDYVRGFGNATEFWAGLDNIHDVSANSPRNLRIEAQTFEGESYAFEYLSFTVGNCSKNYRMNCGSLLNANKSFGSNSSTFTSDFLAGAREAISSPPSTGTTTLIPPQAAAPGMAGAAA</sequence>
<dbReference type="InterPro" id="IPR014716">
    <property type="entry name" value="Fibrinogen_a/b/g_C_1"/>
</dbReference>
<protein>
    <submittedName>
        <fullName evidence="4">Fibrinogen C-terminal domain-containing protein</fullName>
    </submittedName>
</protein>
<dbReference type="GO" id="GO:0005615">
    <property type="term" value="C:extracellular space"/>
    <property type="evidence" value="ECO:0007669"/>
    <property type="project" value="TreeGrafter"/>
</dbReference>
<evidence type="ECO:0000256" key="1">
    <source>
        <dbReference type="SAM" id="MobiDB-lite"/>
    </source>
</evidence>
<dbReference type="PANTHER" id="PTHR19143">
    <property type="entry name" value="FIBRINOGEN/TENASCIN/ANGIOPOEITIN"/>
    <property type="match status" value="1"/>
</dbReference>
<dbReference type="InterPro" id="IPR036056">
    <property type="entry name" value="Fibrinogen-like_C"/>
</dbReference>
<name>A0A1I8J5I6_9PLAT</name>
<evidence type="ECO:0000313" key="3">
    <source>
        <dbReference type="Proteomes" id="UP000095280"/>
    </source>
</evidence>
<dbReference type="AlphaFoldDB" id="A0A1I8J5I6"/>
<dbReference type="SUPFAM" id="SSF56496">
    <property type="entry name" value="Fibrinogen C-terminal domain-like"/>
    <property type="match status" value="1"/>
</dbReference>
<dbReference type="Pfam" id="PF00147">
    <property type="entry name" value="Fibrinogen_C"/>
    <property type="match status" value="1"/>
</dbReference>
<feature type="compositionally biased region" description="Polar residues" evidence="1">
    <location>
        <begin position="125"/>
        <end position="135"/>
    </location>
</feature>
<dbReference type="WBParaSite" id="maker-uti_cns_0045809-snap-gene-0.3-mRNA-1">
    <property type="protein sequence ID" value="maker-uti_cns_0045809-snap-gene-0.3-mRNA-1"/>
    <property type="gene ID" value="maker-uti_cns_0045809-snap-gene-0.3"/>
</dbReference>
<accession>A0A1I8J5I6</accession>
<proteinExistence type="predicted"/>
<evidence type="ECO:0000259" key="2">
    <source>
        <dbReference type="PROSITE" id="PS51406"/>
    </source>
</evidence>
<dbReference type="Gene3D" id="3.90.215.10">
    <property type="entry name" value="Gamma Fibrinogen, chain A, domain 1"/>
    <property type="match status" value="1"/>
</dbReference>
<feature type="domain" description="Fibrinogen C-terminal" evidence="2">
    <location>
        <begin position="1"/>
        <end position="92"/>
    </location>
</feature>
<feature type="region of interest" description="Disordered" evidence="1">
    <location>
        <begin position="125"/>
        <end position="149"/>
    </location>
</feature>
<dbReference type="Proteomes" id="UP000095280">
    <property type="component" value="Unplaced"/>
</dbReference>
<reference evidence="4" key="1">
    <citation type="submission" date="2016-11" db="UniProtKB">
        <authorList>
            <consortium name="WormBaseParasite"/>
        </authorList>
    </citation>
    <scope>IDENTIFICATION</scope>
</reference>
<evidence type="ECO:0000313" key="4">
    <source>
        <dbReference type="WBParaSite" id="maker-uti_cns_0045809-snap-gene-0.3-mRNA-1"/>
    </source>
</evidence>